<evidence type="ECO:0000256" key="3">
    <source>
        <dbReference type="ARBA" id="ARBA00022763"/>
    </source>
</evidence>
<dbReference type="Gene3D" id="1.10.340.30">
    <property type="entry name" value="Hypothetical protein, domain 2"/>
    <property type="match status" value="1"/>
</dbReference>
<keyword evidence="3" id="KW-0227">DNA damage</keyword>
<comment type="catalytic activity">
    <reaction evidence="1">
        <text>Hydrolysis of alkylated DNA, releasing 3-methyladenine, 3-methylguanine, 7-methylguanine and 7-methyladenine.</text>
        <dbReference type="EC" id="3.2.2.21"/>
    </reaction>
</comment>
<dbReference type="InterPro" id="IPR003265">
    <property type="entry name" value="HhH-GPD_domain"/>
</dbReference>
<dbReference type="EC" id="3.2.2.21" evidence="2"/>
<comment type="caution">
    <text evidence="6">The sequence shown here is derived from an EMBL/GenBank/DDBJ whole genome shotgun (WGS) entry which is preliminary data.</text>
</comment>
<dbReference type="Pfam" id="PF00730">
    <property type="entry name" value="HhH-GPD"/>
    <property type="match status" value="1"/>
</dbReference>
<accession>A0ABN1GSM5</accession>
<dbReference type="InterPro" id="IPR011257">
    <property type="entry name" value="DNA_glycosylase"/>
</dbReference>
<proteinExistence type="predicted"/>
<evidence type="ECO:0000313" key="6">
    <source>
        <dbReference type="EMBL" id="GAA0618315.1"/>
    </source>
</evidence>
<evidence type="ECO:0000313" key="7">
    <source>
        <dbReference type="Proteomes" id="UP001501352"/>
    </source>
</evidence>
<evidence type="ECO:0000256" key="2">
    <source>
        <dbReference type="ARBA" id="ARBA00012000"/>
    </source>
</evidence>
<dbReference type="Proteomes" id="UP001501352">
    <property type="component" value="Unassembled WGS sequence"/>
</dbReference>
<feature type="domain" description="HhH-GPD" evidence="5">
    <location>
        <begin position="51"/>
        <end position="206"/>
    </location>
</feature>
<name>A0ABN1GSM5_9CAUL</name>
<evidence type="ECO:0000256" key="1">
    <source>
        <dbReference type="ARBA" id="ARBA00000086"/>
    </source>
</evidence>
<evidence type="ECO:0000259" key="5">
    <source>
        <dbReference type="SMART" id="SM00478"/>
    </source>
</evidence>
<dbReference type="PANTHER" id="PTHR43003">
    <property type="entry name" value="DNA-3-METHYLADENINE GLYCOSYLASE"/>
    <property type="match status" value="1"/>
</dbReference>
<reference evidence="6 7" key="1">
    <citation type="journal article" date="2019" name="Int. J. Syst. Evol. Microbiol.">
        <title>The Global Catalogue of Microorganisms (GCM) 10K type strain sequencing project: providing services to taxonomists for standard genome sequencing and annotation.</title>
        <authorList>
            <consortium name="The Broad Institute Genomics Platform"/>
            <consortium name="The Broad Institute Genome Sequencing Center for Infectious Disease"/>
            <person name="Wu L."/>
            <person name="Ma J."/>
        </authorList>
    </citation>
    <scope>NUCLEOTIDE SEQUENCE [LARGE SCALE GENOMIC DNA]</scope>
    <source>
        <strain evidence="6 7">JCM 12928</strain>
    </source>
</reference>
<dbReference type="InterPro" id="IPR051912">
    <property type="entry name" value="Alkylbase_DNA_Glycosylase/TA"/>
</dbReference>
<gene>
    <name evidence="6" type="ORF">GCM10009422_12100</name>
</gene>
<protein>
    <recommendedName>
        <fullName evidence="2">DNA-3-methyladenine glycosylase II</fullName>
        <ecNumber evidence="2">3.2.2.21</ecNumber>
    </recommendedName>
</protein>
<dbReference type="RefSeq" id="WP_343791726.1">
    <property type="nucleotide sequence ID" value="NZ_BAAAGA010000002.1"/>
</dbReference>
<dbReference type="PANTHER" id="PTHR43003:SF5">
    <property type="entry name" value="DNA-3-METHYLADENINE GLYCOSYLASE"/>
    <property type="match status" value="1"/>
</dbReference>
<evidence type="ECO:0000256" key="4">
    <source>
        <dbReference type="ARBA" id="ARBA00023204"/>
    </source>
</evidence>
<dbReference type="EMBL" id="BAAAGA010000002">
    <property type="protein sequence ID" value="GAA0618315.1"/>
    <property type="molecule type" value="Genomic_DNA"/>
</dbReference>
<keyword evidence="7" id="KW-1185">Reference proteome</keyword>
<dbReference type="SMART" id="SM00478">
    <property type="entry name" value="ENDO3c"/>
    <property type="match status" value="1"/>
</dbReference>
<dbReference type="SUPFAM" id="SSF48150">
    <property type="entry name" value="DNA-glycosylase"/>
    <property type="match status" value="1"/>
</dbReference>
<organism evidence="6 7">
    <name type="scientific">Brevundimonas kwangchunensis</name>
    <dbReference type="NCBI Taxonomy" id="322163"/>
    <lineage>
        <taxon>Bacteria</taxon>
        <taxon>Pseudomonadati</taxon>
        <taxon>Pseudomonadota</taxon>
        <taxon>Alphaproteobacteria</taxon>
        <taxon>Caulobacterales</taxon>
        <taxon>Caulobacteraceae</taxon>
        <taxon>Brevundimonas</taxon>
    </lineage>
</organism>
<sequence length="219" mass="24297">MNITPGPQEIAAARETLVEIDPALARAHAATPVFEWRTRVGGYEGLFRMIVEQQVSLASAAAIWKRVTEGLDHELTPERVLATDIEALRAMGLSIQKATYGHEIARAHVDGRIDFDHLERLSDEEATARLVAIKGVGRWTAETFLMFCEGRTDVFPAGDIALQEAMKWADGATLRPREKDAYRRSEAWKPHRSVAAHLLWGWYGAVKRGEVALEDAAAP</sequence>
<dbReference type="Gene3D" id="1.10.1670.40">
    <property type="match status" value="1"/>
</dbReference>
<dbReference type="CDD" id="cd00056">
    <property type="entry name" value="ENDO3c"/>
    <property type="match status" value="1"/>
</dbReference>
<keyword evidence="4" id="KW-0234">DNA repair</keyword>